<dbReference type="InterPro" id="IPR003156">
    <property type="entry name" value="DHHA1_dom"/>
</dbReference>
<feature type="domain" description="Alanyl-transfer RNA synthetases family profile" evidence="13">
    <location>
        <begin position="4"/>
        <end position="711"/>
    </location>
</feature>
<dbReference type="EC" id="6.1.1.7" evidence="11"/>
<comment type="domain">
    <text evidence="11">Consists of three domains; the N-terminal catalytic domain, the editing domain and the C-terminal C-Ala domain. The editing domain removes incorrectly charged amino acids, while the C-Ala domain, along with tRNA(Ala), serves as a bridge to cooperatively bring together the editing and aminoacylation centers thus stimulating deacylation of misacylated tRNAs.</text>
</comment>
<keyword evidence="11" id="KW-0862">Zinc</keyword>
<dbReference type="PRINTS" id="PR00980">
    <property type="entry name" value="TRNASYNTHALA"/>
</dbReference>
<dbReference type="Gene3D" id="3.30.54.20">
    <property type="match status" value="1"/>
</dbReference>
<dbReference type="InterPro" id="IPR023033">
    <property type="entry name" value="Ala_tRNA_ligase_euk/bac"/>
</dbReference>
<sequence length="879" mass="96895">MQKYGVNELRRMFLEFFESKEHLAMKSFSLVPHNDKSLLLINSGMAPLKPYFTGQEIPPKKRVTTCQKCIRTGDIENVGKTARHGTFFEMLGNFSFGDYFKKEAIAWTWEFLTEVVGLDPDRLYPSVYEDDDEAWDIWNKDIGIPEERIFRFGKEDNFWEHGSGPCGPCSEVYYDRGEKYGCGKPGCTVGCDCDRYMEIWNNVFTQFDNDGHNHYTELEQKNIDTGMGLERLACIVQDVESMFDIDTLHALREHVCRLAGVEYGKDYDTDVSIRVITDHIRSVTFMVSDGIMPSNSGRGYVLRRLLRRACRHGRLLGIQGEFLVTLATTVIEGSKDGYPELEEKKDFIFKVITKEEEQFNKTIDQGLSILAGMEAEMEKKGEKVLSGEEAFRLYDTYGFPVDLTKEILEEKGMQIDEEGFQAAAKAQRDTSKGTFGEHSYSGTDATVYDEIDPSVTSRFVGYETLTHESKITVVTTEKEIVEALSDGERGTIFVEETPFYATSGGQEADNGVITTAEGEFRVEDTVKAAGGKIGHVGCVVSGMIKTGDTAVLKVDEEKRALSARNHSATHLLQAALRIVLGSHVEQAGSSVNENRLRFDFTHFSALTEEEIKKVETIVNENIAKCLPVKAENMPIEEARKTGAAALFGEKYGDIVRVVSMGDVSKEFCGGTHVENTGVITAFKIISETGVSAGVRRIEALTSKGLLQYYDELEQEMKDTSRLVKASAGRLTEKITHLLSENKALHSEVESLKSKLAKDAMGDVMNQVTEVKGVKLLAVKVEGIDMNGLRDLGDQMKEKLGEGVVVIASAGEGKVNLMATATQGAMEKGAHAGNLIKEVASLVGGGGGGRPNMAQAGGKNPAGIEDALAKAKEVLENQIA</sequence>
<evidence type="ECO:0000256" key="3">
    <source>
        <dbReference type="ARBA" id="ARBA00022598"/>
    </source>
</evidence>
<evidence type="ECO:0000313" key="15">
    <source>
        <dbReference type="Proteomes" id="UP001652431"/>
    </source>
</evidence>
<keyword evidence="11" id="KW-0479">Metal-binding</keyword>
<dbReference type="InterPro" id="IPR018165">
    <property type="entry name" value="Ala-tRNA-synth_IIc_core"/>
</dbReference>
<dbReference type="SUPFAM" id="SSF55681">
    <property type="entry name" value="Class II aaRS and biotin synthetases"/>
    <property type="match status" value="1"/>
</dbReference>
<evidence type="ECO:0000256" key="8">
    <source>
        <dbReference type="ARBA" id="ARBA00023146"/>
    </source>
</evidence>
<dbReference type="InterPro" id="IPR009000">
    <property type="entry name" value="Transl_B-barrel_sf"/>
</dbReference>
<dbReference type="InterPro" id="IPR018164">
    <property type="entry name" value="Ala-tRNA-synth_IIc_N"/>
</dbReference>
<reference evidence="14 15" key="1">
    <citation type="journal article" date="2021" name="ISME Commun">
        <title>Automated analysis of genomic sequences facilitates high-throughput and comprehensive description of bacteria.</title>
        <authorList>
            <person name="Hitch T.C.A."/>
        </authorList>
    </citation>
    <scope>NUCLEOTIDE SEQUENCE [LARGE SCALE GENOMIC DNA]</scope>
    <source>
        <strain evidence="14 15">Sanger_03</strain>
    </source>
</reference>
<evidence type="ECO:0000256" key="6">
    <source>
        <dbReference type="ARBA" id="ARBA00022884"/>
    </source>
</evidence>
<protein>
    <recommendedName>
        <fullName evidence="11">Alanine--tRNA ligase</fullName>
        <ecNumber evidence="11">6.1.1.7</ecNumber>
    </recommendedName>
    <alternativeName>
        <fullName evidence="11">Alanyl-tRNA synthetase</fullName>
        <shortName evidence="11">AlaRS</shortName>
    </alternativeName>
</protein>
<dbReference type="Gene3D" id="3.30.930.10">
    <property type="entry name" value="Bira Bifunctional Protein, Domain 2"/>
    <property type="match status" value="1"/>
</dbReference>
<evidence type="ECO:0000256" key="12">
    <source>
        <dbReference type="SAM" id="Coils"/>
    </source>
</evidence>
<proteinExistence type="inferred from homology"/>
<keyword evidence="15" id="KW-1185">Reference proteome</keyword>
<dbReference type="Gene3D" id="3.10.310.40">
    <property type="match status" value="1"/>
</dbReference>
<gene>
    <name evidence="11 14" type="primary">alaS</name>
    <name evidence="14" type="ORF">OCV99_13165</name>
</gene>
<dbReference type="InterPro" id="IPR050058">
    <property type="entry name" value="Ala-tRNA_ligase"/>
</dbReference>
<evidence type="ECO:0000256" key="9">
    <source>
        <dbReference type="ARBA" id="ARBA00024779"/>
    </source>
</evidence>
<comment type="cofactor">
    <cofactor evidence="11">
        <name>Zn(2+)</name>
        <dbReference type="ChEBI" id="CHEBI:29105"/>
    </cofactor>
    <text evidence="11">Binds 1 zinc ion per subunit.</text>
</comment>
<dbReference type="NCBIfam" id="TIGR00344">
    <property type="entry name" value="alaS"/>
    <property type="match status" value="1"/>
</dbReference>
<dbReference type="InterPro" id="IPR045864">
    <property type="entry name" value="aa-tRNA-synth_II/BPL/LPL"/>
</dbReference>
<name>A0ABT2RQS3_9FIRM</name>
<dbReference type="Gene3D" id="2.40.30.130">
    <property type="match status" value="1"/>
</dbReference>
<dbReference type="GO" id="GO:0004813">
    <property type="term" value="F:alanine-tRNA ligase activity"/>
    <property type="evidence" value="ECO:0007669"/>
    <property type="project" value="UniProtKB-EC"/>
</dbReference>
<evidence type="ECO:0000256" key="1">
    <source>
        <dbReference type="ARBA" id="ARBA00008226"/>
    </source>
</evidence>
<keyword evidence="12" id="KW-0175">Coiled coil</keyword>
<evidence type="ECO:0000256" key="10">
    <source>
        <dbReference type="ARBA" id="ARBA00048300"/>
    </source>
</evidence>
<dbReference type="HAMAP" id="MF_00036_B">
    <property type="entry name" value="Ala_tRNA_synth_B"/>
    <property type="match status" value="1"/>
</dbReference>
<dbReference type="PROSITE" id="PS50860">
    <property type="entry name" value="AA_TRNA_LIGASE_II_ALA"/>
    <property type="match status" value="1"/>
</dbReference>
<dbReference type="CDD" id="cd00673">
    <property type="entry name" value="AlaRS_core"/>
    <property type="match status" value="1"/>
</dbReference>
<keyword evidence="11" id="KW-0963">Cytoplasm</keyword>
<dbReference type="RefSeq" id="WP_158371171.1">
    <property type="nucleotide sequence ID" value="NZ_JAOQJU010000020.1"/>
</dbReference>
<evidence type="ECO:0000256" key="2">
    <source>
        <dbReference type="ARBA" id="ARBA00022555"/>
    </source>
</evidence>
<dbReference type="EMBL" id="JAOQJU010000020">
    <property type="protein sequence ID" value="MCU6687469.1"/>
    <property type="molecule type" value="Genomic_DNA"/>
</dbReference>
<dbReference type="PANTHER" id="PTHR11777">
    <property type="entry name" value="ALANYL-TRNA SYNTHETASE"/>
    <property type="match status" value="1"/>
</dbReference>
<feature type="binding site" evidence="11">
    <location>
        <position position="570"/>
    </location>
    <ligand>
        <name>Zn(2+)</name>
        <dbReference type="ChEBI" id="CHEBI:29105"/>
    </ligand>
</feature>
<comment type="subcellular location">
    <subcellularLocation>
        <location evidence="11">Cytoplasm</location>
    </subcellularLocation>
</comment>
<comment type="caution">
    <text evidence="14">The sequence shown here is derived from an EMBL/GenBank/DDBJ whole genome shotgun (WGS) entry which is preliminary data.</text>
</comment>
<accession>A0ABT2RQS3</accession>
<dbReference type="SMART" id="SM00863">
    <property type="entry name" value="tRNA_SAD"/>
    <property type="match status" value="1"/>
</dbReference>
<dbReference type="SUPFAM" id="SSF55186">
    <property type="entry name" value="ThrRS/AlaRS common domain"/>
    <property type="match status" value="1"/>
</dbReference>
<feature type="binding site" evidence="11">
    <location>
        <position position="668"/>
    </location>
    <ligand>
        <name>Zn(2+)</name>
        <dbReference type="ChEBI" id="CHEBI:29105"/>
    </ligand>
</feature>
<comment type="similarity">
    <text evidence="1 11">Belongs to the class-II aminoacyl-tRNA synthetase family.</text>
</comment>
<evidence type="ECO:0000256" key="4">
    <source>
        <dbReference type="ARBA" id="ARBA00022741"/>
    </source>
</evidence>
<evidence type="ECO:0000313" key="14">
    <source>
        <dbReference type="EMBL" id="MCU6687469.1"/>
    </source>
</evidence>
<dbReference type="InterPro" id="IPR002318">
    <property type="entry name" value="Ala-tRNA-lgiase_IIc"/>
</dbReference>
<keyword evidence="6 11" id="KW-0694">RNA-binding</keyword>
<keyword evidence="8 11" id="KW-0030">Aminoacyl-tRNA synthetase</keyword>
<keyword evidence="2 11" id="KW-0820">tRNA-binding</keyword>
<keyword evidence="7 11" id="KW-0648">Protein biosynthesis</keyword>
<dbReference type="InterPro" id="IPR018163">
    <property type="entry name" value="Thr/Ala-tRNA-synth_IIc_edit"/>
</dbReference>
<dbReference type="SUPFAM" id="SSF101353">
    <property type="entry name" value="Putative anticodon-binding domain of alanyl-tRNA synthetase (AlaRS)"/>
    <property type="match status" value="1"/>
</dbReference>
<dbReference type="InterPro" id="IPR012947">
    <property type="entry name" value="tRNA_SAD"/>
</dbReference>
<dbReference type="SUPFAM" id="SSF50447">
    <property type="entry name" value="Translation proteins"/>
    <property type="match status" value="1"/>
</dbReference>
<evidence type="ECO:0000259" key="13">
    <source>
        <dbReference type="PROSITE" id="PS50860"/>
    </source>
</evidence>
<dbReference type="Pfam" id="PF02272">
    <property type="entry name" value="DHHA1"/>
    <property type="match status" value="1"/>
</dbReference>
<dbReference type="PANTHER" id="PTHR11777:SF9">
    <property type="entry name" value="ALANINE--TRNA LIGASE, CYTOPLASMIC"/>
    <property type="match status" value="1"/>
</dbReference>
<dbReference type="Proteomes" id="UP001652431">
    <property type="component" value="Unassembled WGS sequence"/>
</dbReference>
<dbReference type="Gene3D" id="6.10.250.550">
    <property type="match status" value="1"/>
</dbReference>
<keyword evidence="3 11" id="KW-0436">Ligase</keyword>
<comment type="catalytic activity">
    <reaction evidence="10 11">
        <text>tRNA(Ala) + L-alanine + ATP = L-alanyl-tRNA(Ala) + AMP + diphosphate</text>
        <dbReference type="Rhea" id="RHEA:12540"/>
        <dbReference type="Rhea" id="RHEA-COMP:9657"/>
        <dbReference type="Rhea" id="RHEA-COMP:9923"/>
        <dbReference type="ChEBI" id="CHEBI:30616"/>
        <dbReference type="ChEBI" id="CHEBI:33019"/>
        <dbReference type="ChEBI" id="CHEBI:57972"/>
        <dbReference type="ChEBI" id="CHEBI:78442"/>
        <dbReference type="ChEBI" id="CHEBI:78497"/>
        <dbReference type="ChEBI" id="CHEBI:456215"/>
        <dbReference type="EC" id="6.1.1.7"/>
    </reaction>
</comment>
<feature type="binding site" evidence="11">
    <location>
        <position position="672"/>
    </location>
    <ligand>
        <name>Zn(2+)</name>
        <dbReference type="ChEBI" id="CHEBI:29105"/>
    </ligand>
</feature>
<dbReference type="InterPro" id="IPR018162">
    <property type="entry name" value="Ala-tRNA-ligase_IIc_anticod-bd"/>
</dbReference>
<evidence type="ECO:0000256" key="5">
    <source>
        <dbReference type="ARBA" id="ARBA00022840"/>
    </source>
</evidence>
<feature type="binding site" evidence="11">
    <location>
        <position position="566"/>
    </location>
    <ligand>
        <name>Zn(2+)</name>
        <dbReference type="ChEBI" id="CHEBI:29105"/>
    </ligand>
</feature>
<evidence type="ECO:0000256" key="11">
    <source>
        <dbReference type="HAMAP-Rule" id="MF_00036"/>
    </source>
</evidence>
<evidence type="ECO:0000256" key="7">
    <source>
        <dbReference type="ARBA" id="ARBA00022917"/>
    </source>
</evidence>
<comment type="function">
    <text evidence="9 11">Catalyzes the attachment of alanine to tRNA(Ala) in a two-step reaction: alanine is first activated by ATP to form Ala-AMP and then transferred to the acceptor end of tRNA(Ala). Also edits incorrectly charged Ser-tRNA(Ala) and Gly-tRNA(Ala) via its editing domain.</text>
</comment>
<dbReference type="Pfam" id="PF01411">
    <property type="entry name" value="tRNA-synt_2c"/>
    <property type="match status" value="1"/>
</dbReference>
<dbReference type="Pfam" id="PF07973">
    <property type="entry name" value="tRNA_SAD"/>
    <property type="match status" value="1"/>
</dbReference>
<feature type="coiled-coil region" evidence="12">
    <location>
        <begin position="709"/>
        <end position="754"/>
    </location>
</feature>
<organism evidence="14 15">
    <name type="scientific">Dorea acetigenes</name>
    <dbReference type="NCBI Taxonomy" id="2981787"/>
    <lineage>
        <taxon>Bacteria</taxon>
        <taxon>Bacillati</taxon>
        <taxon>Bacillota</taxon>
        <taxon>Clostridia</taxon>
        <taxon>Lachnospirales</taxon>
        <taxon>Lachnospiraceae</taxon>
        <taxon>Dorea</taxon>
    </lineage>
</organism>
<keyword evidence="4 11" id="KW-0547">Nucleotide-binding</keyword>
<dbReference type="Gene3D" id="3.30.980.10">
    <property type="entry name" value="Threonyl-trna Synthetase, Chain A, domain 2"/>
    <property type="match status" value="1"/>
</dbReference>
<keyword evidence="5 11" id="KW-0067">ATP-binding</keyword>